<evidence type="ECO:0000313" key="2">
    <source>
        <dbReference type="Proteomes" id="UP000543554"/>
    </source>
</evidence>
<gene>
    <name evidence="1" type="ORF">HNR51_000102</name>
</gene>
<comment type="caution">
    <text evidence="1">The sequence shown here is derived from an EMBL/GenBank/DDBJ whole genome shotgun (WGS) entry which is preliminary data.</text>
</comment>
<organism evidence="1 2">
    <name type="scientific">Methylorubrum thiocyanatum</name>
    <dbReference type="NCBI Taxonomy" id="47958"/>
    <lineage>
        <taxon>Bacteria</taxon>
        <taxon>Pseudomonadati</taxon>
        <taxon>Pseudomonadota</taxon>
        <taxon>Alphaproteobacteria</taxon>
        <taxon>Hyphomicrobiales</taxon>
        <taxon>Methylobacteriaceae</taxon>
        <taxon>Methylorubrum</taxon>
    </lineage>
</organism>
<reference evidence="1 2" key="1">
    <citation type="submission" date="2020-08" db="EMBL/GenBank/DDBJ databases">
        <title>Genomic Encyclopedia of Type Strains, Phase IV (KMG-IV): sequencing the most valuable type-strain genomes for metagenomic binning, comparative biology and taxonomic classification.</title>
        <authorList>
            <person name="Goeker M."/>
        </authorList>
    </citation>
    <scope>NUCLEOTIDE SEQUENCE [LARGE SCALE GENOMIC DNA]</scope>
    <source>
        <strain evidence="1 2">DSM 11490</strain>
    </source>
</reference>
<protein>
    <submittedName>
        <fullName evidence="1">Uncharacterized protein</fullName>
    </submittedName>
</protein>
<dbReference type="RefSeq" id="WP_141951024.1">
    <property type="nucleotide sequence ID" value="NZ_BPRF01000035.1"/>
</dbReference>
<proteinExistence type="predicted"/>
<name>A0AA40V9F0_9HYPH</name>
<dbReference type="EMBL" id="JACJIB010000001">
    <property type="protein sequence ID" value="MBA8911040.1"/>
    <property type="molecule type" value="Genomic_DNA"/>
</dbReference>
<accession>A0AA40V9F0</accession>
<dbReference type="AlphaFoldDB" id="A0AA40V9F0"/>
<evidence type="ECO:0000313" key="1">
    <source>
        <dbReference type="EMBL" id="MBA8911040.1"/>
    </source>
</evidence>
<dbReference type="Proteomes" id="UP000543554">
    <property type="component" value="Unassembled WGS sequence"/>
</dbReference>
<keyword evidence="2" id="KW-1185">Reference proteome</keyword>
<sequence length="61" mass="6387">MIVLIAIVCREKAGAWPPADRASSTPKPHLAVAKGEFVPQLVSFSSKAWLASAANGQAFPP</sequence>